<evidence type="ECO:0000313" key="2">
    <source>
        <dbReference type="Proteomes" id="UP001163835"/>
    </source>
</evidence>
<gene>
    <name evidence="1" type="ORF">F5876DRAFT_66189</name>
</gene>
<protein>
    <submittedName>
        <fullName evidence="1">Uncharacterized protein</fullName>
    </submittedName>
</protein>
<dbReference type="EMBL" id="MU795137">
    <property type="protein sequence ID" value="KAJ3809786.1"/>
    <property type="molecule type" value="Genomic_DNA"/>
</dbReference>
<organism evidence="1 2">
    <name type="scientific">Lentinula aff. lateritia</name>
    <dbReference type="NCBI Taxonomy" id="2804960"/>
    <lineage>
        <taxon>Eukaryota</taxon>
        <taxon>Fungi</taxon>
        <taxon>Dikarya</taxon>
        <taxon>Basidiomycota</taxon>
        <taxon>Agaricomycotina</taxon>
        <taxon>Agaricomycetes</taxon>
        <taxon>Agaricomycetidae</taxon>
        <taxon>Agaricales</taxon>
        <taxon>Marasmiineae</taxon>
        <taxon>Omphalotaceae</taxon>
        <taxon>Lentinula</taxon>
    </lineage>
</organism>
<name>A0ACC1TYD2_9AGAR</name>
<reference evidence="1" key="1">
    <citation type="submission" date="2022-09" db="EMBL/GenBank/DDBJ databases">
        <title>A Global Phylogenomic Analysis of the Shiitake Genus Lentinula.</title>
        <authorList>
            <consortium name="DOE Joint Genome Institute"/>
            <person name="Sierra-Patev S."/>
            <person name="Min B."/>
            <person name="Naranjo-Ortiz M."/>
            <person name="Looney B."/>
            <person name="Konkel Z."/>
            <person name="Slot J.C."/>
            <person name="Sakamoto Y."/>
            <person name="Steenwyk J.L."/>
            <person name="Rokas A."/>
            <person name="Carro J."/>
            <person name="Camarero S."/>
            <person name="Ferreira P."/>
            <person name="Molpeceres G."/>
            <person name="Ruiz-Duenas F.J."/>
            <person name="Serrano A."/>
            <person name="Henrissat B."/>
            <person name="Drula E."/>
            <person name="Hughes K.W."/>
            <person name="Mata J.L."/>
            <person name="Ishikawa N.K."/>
            <person name="Vargas-Isla R."/>
            <person name="Ushijima S."/>
            <person name="Smith C.A."/>
            <person name="Ahrendt S."/>
            <person name="Andreopoulos W."/>
            <person name="He G."/>
            <person name="Labutti K."/>
            <person name="Lipzen A."/>
            <person name="Ng V."/>
            <person name="Riley R."/>
            <person name="Sandor L."/>
            <person name="Barry K."/>
            <person name="Martinez A.T."/>
            <person name="Xiao Y."/>
            <person name="Gibbons J.G."/>
            <person name="Terashima K."/>
            <person name="Grigoriev I.V."/>
            <person name="Hibbett D.S."/>
        </authorList>
    </citation>
    <scope>NUCLEOTIDE SEQUENCE</scope>
    <source>
        <strain evidence="1">TMI1499</strain>
    </source>
</reference>
<dbReference type="Proteomes" id="UP001163835">
    <property type="component" value="Unassembled WGS sequence"/>
</dbReference>
<evidence type="ECO:0000313" key="1">
    <source>
        <dbReference type="EMBL" id="KAJ3809786.1"/>
    </source>
</evidence>
<proteinExistence type="predicted"/>
<comment type="caution">
    <text evidence="1">The sequence shown here is derived from an EMBL/GenBank/DDBJ whole genome shotgun (WGS) entry which is preliminary data.</text>
</comment>
<sequence>MSEPFSATQAPTGPQTAPAGPIQAAPATSVFTPLSNDWSEKPDCFVVCRHTCPHPRANQPGGTLRWAFTFVRNVSTQENEHIKSGKHPHCSQACPEFGQTRRGTEGLRDATIAEKFCVTILYSQAFHGSEVKNKAMLQWYQPFQLFTNFSEYKDIPTQLDQNIRPFNLQAVKAGNPAFGLGTQISTTPLILFGLSMTQLMLTFTFEMLEPQNLRPLQSTWHSQGKELLKCVLFVLSKVQGAKKPLKTLKQADKEVVANFYWCIIQWDLAASYRVQFLHLLEKSIPLQHYMFVDYSVSLKWCDIYLFKWVLEKWELSKYWQLLRGIHLVIGQAELDSSSIPRQKIYTGDLAKMIKVITVMGIRIWPESEVDHFTCKKFALYSLLASTIEKAGGLAEAPVRVTFTSQGQKFLRSGEWIIKMEYGDEGEVRVYIVFGELLQMVHTQPQPRQDKYPRGPDYWKLTSAEHCYGFLSPVEEIQPGPTSWESHTNLECLWYHRDGPVGHVGWNGKSGTDQLLDFSTMLTRYINFEGLLKNLDFLAPQVDFNFNFNFGH</sequence>
<keyword evidence="2" id="KW-1185">Reference proteome</keyword>
<accession>A0ACC1TYD2</accession>